<organism evidence="1 2">
    <name type="scientific">Diphasiastrum complanatum</name>
    <name type="common">Issler's clubmoss</name>
    <name type="synonym">Lycopodium complanatum</name>
    <dbReference type="NCBI Taxonomy" id="34168"/>
    <lineage>
        <taxon>Eukaryota</taxon>
        <taxon>Viridiplantae</taxon>
        <taxon>Streptophyta</taxon>
        <taxon>Embryophyta</taxon>
        <taxon>Tracheophyta</taxon>
        <taxon>Lycopodiopsida</taxon>
        <taxon>Lycopodiales</taxon>
        <taxon>Lycopodiaceae</taxon>
        <taxon>Lycopodioideae</taxon>
        <taxon>Diphasiastrum</taxon>
    </lineage>
</organism>
<sequence>MMAIRWPLACLTMQDDVAVESIDPHDQSKPLHSSPVLPQLLPQPDDHNPVPSVQGGSVRPLALRDHFEDFHVFHANNVTRPPPLGGQRMDRLSSPKQITDPHNNLHFYYDVHCYVHEHHGLHPHFRPLLKDEQPQVIVTTSVTCVPRGMRKIEESEGPFPYHAKKFDYIYEHFVSVHSDSTELVTKTTSGGHSKVSCDCLIKLTPLTPEKNHVSAYHLHTHCHYLRHYHKLPHAQTSRGKASDQEHPEPVSETKSNSQRIKTTVTTDDDILAPKDSATHALPEEYGNSGEIVSPTNVRVSLSESSESPPQTESAHGDDRPTQSSGMPPDFVTLARSETLSSSHSKQPVIAEGSQSEVDYLASQASTSASSQPQSKPQPHHAADDRMPHAARKARKSSWSALGAARNKN</sequence>
<dbReference type="Proteomes" id="UP001162992">
    <property type="component" value="Chromosome 12"/>
</dbReference>
<reference evidence="2" key="1">
    <citation type="journal article" date="2024" name="Proc. Natl. Acad. Sci. U.S.A.">
        <title>Extraordinary preservation of gene collinearity over three hundred million years revealed in homosporous lycophytes.</title>
        <authorList>
            <person name="Li C."/>
            <person name="Wickell D."/>
            <person name="Kuo L.Y."/>
            <person name="Chen X."/>
            <person name="Nie B."/>
            <person name="Liao X."/>
            <person name="Peng D."/>
            <person name="Ji J."/>
            <person name="Jenkins J."/>
            <person name="Williams M."/>
            <person name="Shu S."/>
            <person name="Plott C."/>
            <person name="Barry K."/>
            <person name="Rajasekar S."/>
            <person name="Grimwood J."/>
            <person name="Han X."/>
            <person name="Sun S."/>
            <person name="Hou Z."/>
            <person name="He W."/>
            <person name="Dai G."/>
            <person name="Sun C."/>
            <person name="Schmutz J."/>
            <person name="Leebens-Mack J.H."/>
            <person name="Li F.W."/>
            <person name="Wang L."/>
        </authorList>
    </citation>
    <scope>NUCLEOTIDE SEQUENCE [LARGE SCALE GENOMIC DNA]</scope>
    <source>
        <strain evidence="2">cv. PW_Plant_1</strain>
    </source>
</reference>
<proteinExistence type="predicted"/>
<evidence type="ECO:0000313" key="2">
    <source>
        <dbReference type="Proteomes" id="UP001162992"/>
    </source>
</evidence>
<comment type="caution">
    <text evidence="1">The sequence shown here is derived from an EMBL/GenBank/DDBJ whole genome shotgun (WGS) entry which is preliminary data.</text>
</comment>
<protein>
    <submittedName>
        <fullName evidence="1">Uncharacterized protein</fullName>
    </submittedName>
</protein>
<keyword evidence="2" id="KW-1185">Reference proteome</keyword>
<accession>A0ACC2C1Z3</accession>
<evidence type="ECO:0000313" key="1">
    <source>
        <dbReference type="EMBL" id="KAJ7536022.1"/>
    </source>
</evidence>
<dbReference type="EMBL" id="CM055103">
    <property type="protein sequence ID" value="KAJ7536022.1"/>
    <property type="molecule type" value="Genomic_DNA"/>
</dbReference>
<gene>
    <name evidence="1" type="ORF">O6H91_12G054100</name>
</gene>
<name>A0ACC2C1Z3_DIPCM</name>